<comment type="caution">
    <text evidence="1">The sequence shown here is derived from an EMBL/GenBank/DDBJ whole genome shotgun (WGS) entry which is preliminary data.</text>
</comment>
<dbReference type="InterPro" id="IPR052948">
    <property type="entry name" value="Low_temp-induced_all0457"/>
</dbReference>
<keyword evidence="2" id="KW-1185">Reference proteome</keyword>
<reference evidence="1" key="1">
    <citation type="journal article" date="2015" name="Genome Announc.">
        <title>Draft Genome Sequence of Tolypothrix boutellei Strain VB521301.</title>
        <authorList>
            <person name="Chandrababunaidu M.M."/>
            <person name="Singh D."/>
            <person name="Sen D."/>
            <person name="Bhan S."/>
            <person name="Das S."/>
            <person name="Gupta A."/>
            <person name="Adhikary S.P."/>
            <person name="Tripathy S."/>
        </authorList>
    </citation>
    <scope>NUCLEOTIDE SEQUENCE</scope>
    <source>
        <strain evidence="1">VB521301</strain>
    </source>
</reference>
<reference evidence="1" key="2">
    <citation type="submission" date="2019-11" db="EMBL/GenBank/DDBJ databases">
        <title>Improved Assembly of Tolypothrix boutellei genome.</title>
        <authorList>
            <person name="Sarangi A.N."/>
            <person name="Mukherjee M."/>
            <person name="Ghosh S."/>
            <person name="Singh D."/>
            <person name="Das A."/>
            <person name="Kant S."/>
            <person name="Prusty A."/>
            <person name="Tripathy S."/>
        </authorList>
    </citation>
    <scope>NUCLEOTIDE SEQUENCE</scope>
    <source>
        <strain evidence="1">VB521301</strain>
    </source>
</reference>
<evidence type="ECO:0000313" key="1">
    <source>
        <dbReference type="EMBL" id="KAF3891163.1"/>
    </source>
</evidence>
<dbReference type="AlphaFoldDB" id="A0A8S9TKV7"/>
<accession>A0A8S9TKV7</accession>
<proteinExistence type="predicted"/>
<name>A0A8S9TKV7_9CYAN</name>
<dbReference type="PANTHER" id="PTHR36109:SF2">
    <property type="entry name" value="MEMBRANE PROTEIN"/>
    <property type="match status" value="1"/>
</dbReference>
<evidence type="ECO:0000313" key="2">
    <source>
        <dbReference type="Proteomes" id="UP000029738"/>
    </source>
</evidence>
<dbReference type="Proteomes" id="UP000029738">
    <property type="component" value="Unassembled WGS sequence"/>
</dbReference>
<evidence type="ECO:0008006" key="3">
    <source>
        <dbReference type="Google" id="ProtNLM"/>
    </source>
</evidence>
<sequence>MGAVPNATPHTHRRRRAIGVFPNRRDAEVALTELRDAGFPLSQISLIAKDGNHNTNLTDTAVGRGNKADEGAKAGAVTGGALGGLGGLLVGLGALAIPGIGPVIAGGAVATALATTAAGAGIGAAAGGVTGGLVGLGIPENRAKVYNDRLNRGDYLIIVDGTDDEVRRAEAILKRHGIQEFDTFDAADTTGVHRHDSDRDIHPVVGAAPHTHRRRRAIGVFPNRRDAEVALTELRDAGFPLSQISLIAKDGNHNTNLTDTAVGRGNKADEGAKAGAVTGGALGGLGGLLVGLGALAIPGIGPVIAGGAVATALATTAAGAGIGAAAGGVTGGLVGLGIPENRAKVYNDRLNRGDYLIIVDGTDDEVRRAEAILKRHGIQEFDTFDAADTTGVHRHDSDRDIHPVVGAAPHTHRRRRAIGVFPNRRDAEVALTELRDAGFPLSQISLIAKDGNHNTNLTDTAVGRGNKADEGAKAGAVTGGALGGLGGLLVGLGALAIPGIGPVIAGGAVATALATTAAGAGIGAAAGGVTGGLVGLGIPENRAKVYNDRLNRGDYLIIVDGTDDEVRRAEAILKRHGIQEFDTFDAADTTGVHRHDSDRSIHHDAPVVNTTSTEHGVGYDKDDPAVIIVDHRNEKV</sequence>
<dbReference type="EMBL" id="JHEG04000001">
    <property type="protein sequence ID" value="KAF3891163.1"/>
    <property type="molecule type" value="Genomic_DNA"/>
</dbReference>
<organism evidence="1 2">
    <name type="scientific">Tolypothrix bouteillei VB521301</name>
    <dbReference type="NCBI Taxonomy" id="1479485"/>
    <lineage>
        <taxon>Bacteria</taxon>
        <taxon>Bacillati</taxon>
        <taxon>Cyanobacteriota</taxon>
        <taxon>Cyanophyceae</taxon>
        <taxon>Nostocales</taxon>
        <taxon>Tolypothrichaceae</taxon>
        <taxon>Tolypothrix</taxon>
    </lineage>
</organism>
<gene>
    <name evidence="1" type="ORF">DA73_0400027155</name>
</gene>
<dbReference type="PANTHER" id="PTHR36109">
    <property type="entry name" value="MEMBRANE PROTEIN-RELATED"/>
    <property type="match status" value="1"/>
</dbReference>
<protein>
    <recommendedName>
        <fullName evidence="3">Histidine kinase</fullName>
    </recommendedName>
</protein>